<dbReference type="SMART" id="SM00209">
    <property type="entry name" value="TSP1"/>
    <property type="match status" value="1"/>
</dbReference>
<sequence>MLTISFVYCSNRTRAVLVSPECGGSLCPMLLDSTDCYVTHVTDCAFTDWSMWTACSTDCGVGVVTRLRVMTTPAYCGGACESAITREESACESYTAKQNCEVLKSRPYLQCFVNSTLGKLYCKQSLMVPTSVN</sequence>
<comment type="caution">
    <text evidence="1">The sequence shown here is derived from an EMBL/GenBank/DDBJ whole genome shotgun (WGS) entry which is preliminary data.</text>
</comment>
<name>A0A9D4BPY2_DREPO</name>
<accession>A0A9D4BPY2</accession>
<dbReference type="PANTHER" id="PTHR20920">
    <property type="entry name" value="RPE-SPONDIN"/>
    <property type="match status" value="1"/>
</dbReference>
<reference evidence="1" key="1">
    <citation type="journal article" date="2019" name="bioRxiv">
        <title>The Genome of the Zebra Mussel, Dreissena polymorpha: A Resource for Invasive Species Research.</title>
        <authorList>
            <person name="McCartney M.A."/>
            <person name="Auch B."/>
            <person name="Kono T."/>
            <person name="Mallez S."/>
            <person name="Zhang Y."/>
            <person name="Obille A."/>
            <person name="Becker A."/>
            <person name="Abrahante J.E."/>
            <person name="Garbe J."/>
            <person name="Badalamenti J.P."/>
            <person name="Herman A."/>
            <person name="Mangelson H."/>
            <person name="Liachko I."/>
            <person name="Sullivan S."/>
            <person name="Sone E.D."/>
            <person name="Koren S."/>
            <person name="Silverstein K.A.T."/>
            <person name="Beckman K.B."/>
            <person name="Gohl D.M."/>
        </authorList>
    </citation>
    <scope>NUCLEOTIDE SEQUENCE</scope>
    <source>
        <strain evidence="1">Duluth1</strain>
        <tissue evidence="1">Whole animal</tissue>
    </source>
</reference>
<dbReference type="PROSITE" id="PS50092">
    <property type="entry name" value="TSP1"/>
    <property type="match status" value="1"/>
</dbReference>
<protein>
    <submittedName>
        <fullName evidence="1">Uncharacterized protein</fullName>
    </submittedName>
</protein>
<evidence type="ECO:0000313" key="2">
    <source>
        <dbReference type="Proteomes" id="UP000828390"/>
    </source>
</evidence>
<dbReference type="SUPFAM" id="SSF82895">
    <property type="entry name" value="TSP-1 type 1 repeat"/>
    <property type="match status" value="1"/>
</dbReference>
<dbReference type="InterPro" id="IPR036383">
    <property type="entry name" value="TSP1_rpt_sf"/>
</dbReference>
<reference evidence="1" key="2">
    <citation type="submission" date="2020-11" db="EMBL/GenBank/DDBJ databases">
        <authorList>
            <person name="McCartney M.A."/>
            <person name="Auch B."/>
            <person name="Kono T."/>
            <person name="Mallez S."/>
            <person name="Becker A."/>
            <person name="Gohl D.M."/>
            <person name="Silverstein K.A.T."/>
            <person name="Koren S."/>
            <person name="Bechman K.B."/>
            <person name="Herman A."/>
            <person name="Abrahante J.E."/>
            <person name="Garbe J."/>
        </authorList>
    </citation>
    <scope>NUCLEOTIDE SEQUENCE</scope>
    <source>
        <strain evidence="1">Duluth1</strain>
        <tissue evidence="1">Whole animal</tissue>
    </source>
</reference>
<dbReference type="EMBL" id="JAIWYP010000014">
    <property type="protein sequence ID" value="KAH3712081.1"/>
    <property type="molecule type" value="Genomic_DNA"/>
</dbReference>
<evidence type="ECO:0000313" key="1">
    <source>
        <dbReference type="EMBL" id="KAH3712081.1"/>
    </source>
</evidence>
<proteinExistence type="predicted"/>
<dbReference type="Proteomes" id="UP000828390">
    <property type="component" value="Unassembled WGS sequence"/>
</dbReference>
<dbReference type="InterPro" id="IPR000884">
    <property type="entry name" value="TSP1_rpt"/>
</dbReference>
<gene>
    <name evidence="1" type="ORF">DPMN_071760</name>
</gene>
<organism evidence="1 2">
    <name type="scientific">Dreissena polymorpha</name>
    <name type="common">Zebra mussel</name>
    <name type="synonym">Mytilus polymorpha</name>
    <dbReference type="NCBI Taxonomy" id="45954"/>
    <lineage>
        <taxon>Eukaryota</taxon>
        <taxon>Metazoa</taxon>
        <taxon>Spiralia</taxon>
        <taxon>Lophotrochozoa</taxon>
        <taxon>Mollusca</taxon>
        <taxon>Bivalvia</taxon>
        <taxon>Autobranchia</taxon>
        <taxon>Heteroconchia</taxon>
        <taxon>Euheterodonta</taxon>
        <taxon>Imparidentia</taxon>
        <taxon>Neoheterodontei</taxon>
        <taxon>Myida</taxon>
        <taxon>Dreissenoidea</taxon>
        <taxon>Dreissenidae</taxon>
        <taxon>Dreissena</taxon>
    </lineage>
</organism>
<keyword evidence="2" id="KW-1185">Reference proteome</keyword>
<dbReference type="AlphaFoldDB" id="A0A9D4BPY2"/>
<dbReference type="PANTHER" id="PTHR20920:SF5">
    <property type="entry name" value="SMB DOMAIN-CONTAINING PROTEIN"/>
    <property type="match status" value="1"/>
</dbReference>
<dbReference type="Gene3D" id="2.20.100.10">
    <property type="entry name" value="Thrombospondin type-1 (TSP1) repeat"/>
    <property type="match status" value="1"/>
</dbReference>
<dbReference type="Pfam" id="PF00090">
    <property type="entry name" value="TSP_1"/>
    <property type="match status" value="1"/>
</dbReference>
<dbReference type="InterPro" id="IPR039942">
    <property type="entry name" value="SBSPO"/>
</dbReference>